<gene>
    <name evidence="1" type="ORF">S01H4_25155</name>
</gene>
<name>X1C8H4_9ZZZZ</name>
<protein>
    <submittedName>
        <fullName evidence="1">Uncharacterized protein</fullName>
    </submittedName>
</protein>
<organism evidence="1">
    <name type="scientific">marine sediment metagenome</name>
    <dbReference type="NCBI Taxonomy" id="412755"/>
    <lineage>
        <taxon>unclassified sequences</taxon>
        <taxon>metagenomes</taxon>
        <taxon>ecological metagenomes</taxon>
    </lineage>
</organism>
<evidence type="ECO:0000313" key="1">
    <source>
        <dbReference type="EMBL" id="GAG89572.1"/>
    </source>
</evidence>
<reference evidence="1" key="1">
    <citation type="journal article" date="2014" name="Front. Microbiol.">
        <title>High frequency of phylogenetically diverse reductive dehalogenase-homologous genes in deep subseafloor sedimentary metagenomes.</title>
        <authorList>
            <person name="Kawai M."/>
            <person name="Futagami T."/>
            <person name="Toyoda A."/>
            <person name="Takaki Y."/>
            <person name="Nishi S."/>
            <person name="Hori S."/>
            <person name="Arai W."/>
            <person name="Tsubouchi T."/>
            <person name="Morono Y."/>
            <person name="Uchiyama I."/>
            <person name="Ito T."/>
            <person name="Fujiyama A."/>
            <person name="Inagaki F."/>
            <person name="Takami H."/>
        </authorList>
    </citation>
    <scope>NUCLEOTIDE SEQUENCE</scope>
    <source>
        <strain evidence="1">Expedition CK06-06</strain>
    </source>
</reference>
<dbReference type="AlphaFoldDB" id="X1C8H4"/>
<comment type="caution">
    <text evidence="1">The sequence shown here is derived from an EMBL/GenBank/DDBJ whole genome shotgun (WGS) entry which is preliminary data.</text>
</comment>
<accession>X1C8H4</accession>
<dbReference type="EMBL" id="BART01011928">
    <property type="protein sequence ID" value="GAG89572.1"/>
    <property type="molecule type" value="Genomic_DNA"/>
</dbReference>
<sequence length="145" mass="16082">MVVKTYRGLLADGGQDKIPLATKDGSVGYRIIKFQLFPTEPGQANAESTVKIFKTEQSSINNTVNFTDSDLLAAAYYQDALGHDFPSSLDVIFEREIFNQDIFVTHQDTVGSDACNYYLELEQMKLDQTQNMSATLKAIRGSAVD</sequence>
<proteinExistence type="predicted"/>